<sequence length="131" mass="15980">MEFSSIVLMEVDKDNKFVKEVGSYQVSEGGEYIKKFFYKENKVNLYFDTNRDVEEWQFTAVYDLFNVDIFEEKGYKVEEKDDEFNPTWIVEFDYDDDYNKMQEKLYEACELINNEMEIVFKEAENKKEEYM</sequence>
<comment type="caution">
    <text evidence="1">The sequence shown here is derived from an EMBL/GenBank/DDBJ whole genome shotgun (WGS) entry which is preliminary data.</text>
</comment>
<keyword evidence="2" id="KW-1185">Reference proteome</keyword>
<evidence type="ECO:0000313" key="2">
    <source>
        <dbReference type="Proteomes" id="UP001078443"/>
    </source>
</evidence>
<protein>
    <submittedName>
        <fullName evidence="1">Uncharacterized protein</fullName>
    </submittedName>
</protein>
<dbReference type="RefSeq" id="WP_268040840.1">
    <property type="nucleotide sequence ID" value="NZ_JAPQER010000003.1"/>
</dbReference>
<name>A0ABT4D3B3_9CLOT</name>
<accession>A0ABT4D3B3</accession>
<proteinExistence type="predicted"/>
<reference evidence="1" key="1">
    <citation type="submission" date="2022-12" db="EMBL/GenBank/DDBJ databases">
        <authorList>
            <person name="Wang J."/>
        </authorList>
    </citation>
    <scope>NUCLEOTIDE SEQUENCE</scope>
    <source>
        <strain evidence="1">HY-45-18</strain>
    </source>
</reference>
<dbReference type="Proteomes" id="UP001078443">
    <property type="component" value="Unassembled WGS sequence"/>
</dbReference>
<dbReference type="Pfam" id="PF20548">
    <property type="entry name" value="DUF6762"/>
    <property type="match status" value="1"/>
</dbReference>
<gene>
    <name evidence="1" type="ORF">OW763_09315</name>
</gene>
<dbReference type="EMBL" id="JAPQER010000003">
    <property type="protein sequence ID" value="MCY6484538.1"/>
    <property type="molecule type" value="Genomic_DNA"/>
</dbReference>
<evidence type="ECO:0000313" key="1">
    <source>
        <dbReference type="EMBL" id="MCY6484538.1"/>
    </source>
</evidence>
<organism evidence="1 2">
    <name type="scientific">Clostridium aestuarii</name>
    <dbReference type="NCBI Taxonomy" id="338193"/>
    <lineage>
        <taxon>Bacteria</taxon>
        <taxon>Bacillati</taxon>
        <taxon>Bacillota</taxon>
        <taxon>Clostridia</taxon>
        <taxon>Eubacteriales</taxon>
        <taxon>Clostridiaceae</taxon>
        <taxon>Clostridium</taxon>
    </lineage>
</organism>
<dbReference type="InterPro" id="IPR046650">
    <property type="entry name" value="DUF6762"/>
</dbReference>